<evidence type="ECO:0000256" key="5">
    <source>
        <dbReference type="ARBA" id="ARBA00022679"/>
    </source>
</evidence>
<comment type="similarity">
    <text evidence="8">Belongs to the class I-like SAM-binding methyltransferase superfamily. RNA methyltransferase RlmE family. SPB1 subfamily.</text>
</comment>
<proteinExistence type="inferred from homology"/>
<feature type="coiled-coil region" evidence="8">
    <location>
        <begin position="350"/>
        <end position="392"/>
    </location>
</feature>
<dbReference type="InterPro" id="IPR028589">
    <property type="entry name" value="SPB1-like"/>
</dbReference>
<dbReference type="OrthoDB" id="1287559at2759"/>
<dbReference type="FunFam" id="3.40.50.150:FF:000004">
    <property type="entry name" value="AdoMet-dependent rRNA methyltransferase SPB1"/>
    <property type="match status" value="1"/>
</dbReference>
<keyword evidence="4 8" id="KW-0489">Methyltransferase</keyword>
<dbReference type="Pfam" id="PF11861">
    <property type="entry name" value="DUF3381"/>
    <property type="match status" value="1"/>
</dbReference>
<feature type="domain" description="Ribosomal RNA methyltransferase FtsJ" evidence="10">
    <location>
        <begin position="25"/>
        <end position="201"/>
    </location>
</feature>
<dbReference type="SUPFAM" id="SSF53335">
    <property type="entry name" value="S-adenosyl-L-methionine-dependent methyltransferases"/>
    <property type="match status" value="1"/>
</dbReference>
<evidence type="ECO:0000259" key="12">
    <source>
        <dbReference type="Pfam" id="PF11861"/>
    </source>
</evidence>
<dbReference type="GO" id="GO:0000466">
    <property type="term" value="P:maturation of 5.8S rRNA from tricistronic rRNA transcript (SSU-rRNA, 5.8S rRNA, LSU-rRNA)"/>
    <property type="evidence" value="ECO:0007669"/>
    <property type="project" value="TreeGrafter"/>
</dbReference>
<evidence type="ECO:0000259" key="11">
    <source>
        <dbReference type="Pfam" id="PF07780"/>
    </source>
</evidence>
<evidence type="ECO:0000256" key="8">
    <source>
        <dbReference type="HAMAP-Rule" id="MF_03163"/>
    </source>
</evidence>
<evidence type="ECO:0000256" key="1">
    <source>
        <dbReference type="ARBA" id="ARBA00004604"/>
    </source>
</evidence>
<keyword evidence="5 8" id="KW-0808">Transferase</keyword>
<feature type="compositionally biased region" description="Acidic residues" evidence="9">
    <location>
        <begin position="609"/>
        <end position="663"/>
    </location>
</feature>
<organism evidence="13 14">
    <name type="scientific">Pyrrhoderma noxium</name>
    <dbReference type="NCBI Taxonomy" id="2282107"/>
    <lineage>
        <taxon>Eukaryota</taxon>
        <taxon>Fungi</taxon>
        <taxon>Dikarya</taxon>
        <taxon>Basidiomycota</taxon>
        <taxon>Agaricomycotina</taxon>
        <taxon>Agaricomycetes</taxon>
        <taxon>Hymenochaetales</taxon>
        <taxon>Hymenochaetaceae</taxon>
        <taxon>Pyrrhoderma</taxon>
    </lineage>
</organism>
<feature type="domain" description="Ribosomal RNA methyltransferase SPB1-like C-terminal" evidence="11">
    <location>
        <begin position="643"/>
        <end position="863"/>
    </location>
</feature>
<dbReference type="FunCoup" id="A0A286URQ3">
    <property type="interactions" value="586"/>
</dbReference>
<feature type="binding site" evidence="8">
    <location>
        <position position="118"/>
    </location>
    <ligand>
        <name>S-adenosyl-L-methionine</name>
        <dbReference type="ChEBI" id="CHEBI:59789"/>
    </ligand>
</feature>
<feature type="region of interest" description="Disordered" evidence="9">
    <location>
        <begin position="492"/>
        <end position="663"/>
    </location>
</feature>
<accession>A0A286URQ3</accession>
<dbReference type="EMBL" id="NBII01000002">
    <property type="protein sequence ID" value="PAV22204.1"/>
    <property type="molecule type" value="Genomic_DNA"/>
</dbReference>
<dbReference type="STRING" id="2282107.A0A286URQ3"/>
<name>A0A286URQ3_9AGAM</name>
<keyword evidence="8" id="KW-0175">Coiled coil</keyword>
<feature type="compositionally biased region" description="Acidic residues" evidence="9">
    <location>
        <begin position="515"/>
        <end position="528"/>
    </location>
</feature>
<feature type="compositionally biased region" description="Acidic residues" evidence="9">
    <location>
        <begin position="541"/>
        <end position="555"/>
    </location>
</feature>
<evidence type="ECO:0000259" key="10">
    <source>
        <dbReference type="Pfam" id="PF01728"/>
    </source>
</evidence>
<feature type="region of interest" description="Disordered" evidence="9">
    <location>
        <begin position="440"/>
        <end position="474"/>
    </location>
</feature>
<dbReference type="InterPro" id="IPR024576">
    <property type="entry name" value="rRNA_MeTfrase_Spb1_DUF3381"/>
</dbReference>
<feature type="binding site" evidence="8">
    <location>
        <position position="93"/>
    </location>
    <ligand>
        <name>S-adenosyl-L-methionine</name>
        <dbReference type="ChEBI" id="CHEBI:59789"/>
    </ligand>
</feature>
<keyword evidence="7 8" id="KW-0539">Nucleus</keyword>
<dbReference type="InterPro" id="IPR050082">
    <property type="entry name" value="RNA_methyltr_RlmE"/>
</dbReference>
<dbReference type="Pfam" id="PF01728">
    <property type="entry name" value="FtsJ"/>
    <property type="match status" value="1"/>
</dbReference>
<evidence type="ECO:0000256" key="2">
    <source>
        <dbReference type="ARBA" id="ARBA00022517"/>
    </source>
</evidence>
<dbReference type="InterPro" id="IPR012920">
    <property type="entry name" value="rRNA_MeTfrase_SPB1-like_C"/>
</dbReference>
<sequence>MGKTQKKTGKGRLDKYYKLAKEQGFRARSAFKLIQLNKKYNFLESSRCCIDLCAAPGGWLQVASKYMPVNSLIVGVDLVPIKPIPRVSTFAADITTPHCRNLLRGELKDWKADIVLHDGAPNVGTAWVQDAYSQSELVLMSLKLAVEFLIKGGTFVTKVFRSADYNNLIWVFSQLFGKVEATKPPSSRNVSAEIFVVCQDFLAPKHIDPKFLDPKHAFKELSSTSSGLDKGSSMNTNVFMPEKKRRHRDGYAEGDYTLHKTTTVGEFINCQDPVIFLGCINRIKFETEEEKRWAALDITTEDIKANLEDLKVLGKGDFKILMKWRTDLREELGLDVKTIPTEELTETVEVVEEVDEEQAIQEELERLNSEAAAKAKREKRKANEAKTRTIQRMQLQMTAPLDIGLEQSDALLGGQDDIFDLQDAEKKIGKKKSVAKLVGELDDGSDSDDADAASVPEGPLDSEEDEERVAGLEAELDGLYDAYRERLSERDAKYKARQARKPHEKEEWTGFGSDNSDEDEEDENDSEGGWDRMERAKYEEGSDISSDDESDEDSDIDSRKKPKSILRKRKLDDAVNPPTKKRLVSDLGTNESRSTKVWFDQDVFKDINIDDIEEDEEEEDDDEEDSSDSSEEDSSDLESVGEEQDDDDFEVVPQDNGDDDVEMWDAEGENEDEMKQAYILKNGLTTAEAVTLAQQLVNREKTKTQLINDGFNRYSLNSKEDLPSWFLDDESKHYKPNLPVTKEAIDILRAKQRALDARPIKKIAEAKARKKMKAVQKLQKAMKKAEGINDSTDMSEREKAQQIQKLMSKGLSKAKQKKAEVKVVVAKGAHKGLKGRPKGVKGRYRMVDSRGKKELRAQKRKEKANKKRQ</sequence>
<dbReference type="InterPro" id="IPR029063">
    <property type="entry name" value="SAM-dependent_MTases_sf"/>
</dbReference>
<dbReference type="GO" id="GO:0005730">
    <property type="term" value="C:nucleolus"/>
    <property type="evidence" value="ECO:0007669"/>
    <property type="project" value="UniProtKB-SubCell"/>
</dbReference>
<dbReference type="GO" id="GO:0000463">
    <property type="term" value="P:maturation of LSU-rRNA from tricistronic rRNA transcript (SSU-rRNA, 5.8S rRNA, LSU-rRNA)"/>
    <property type="evidence" value="ECO:0007669"/>
    <property type="project" value="TreeGrafter"/>
</dbReference>
<dbReference type="PANTHER" id="PTHR10920">
    <property type="entry name" value="RIBOSOMAL RNA METHYLTRANSFERASE"/>
    <property type="match status" value="1"/>
</dbReference>
<comment type="subcellular location">
    <subcellularLocation>
        <location evidence="1 8">Nucleus</location>
        <location evidence="1 8">Nucleolus</location>
    </subcellularLocation>
</comment>
<feature type="binding site" evidence="8">
    <location>
        <position position="77"/>
    </location>
    <ligand>
        <name>S-adenosyl-L-methionine</name>
        <dbReference type="ChEBI" id="CHEBI:59789"/>
    </ligand>
</feature>
<dbReference type="GO" id="GO:0016435">
    <property type="term" value="F:rRNA (guanine) methyltransferase activity"/>
    <property type="evidence" value="ECO:0007669"/>
    <property type="project" value="TreeGrafter"/>
</dbReference>
<evidence type="ECO:0000256" key="6">
    <source>
        <dbReference type="ARBA" id="ARBA00022691"/>
    </source>
</evidence>
<dbReference type="PANTHER" id="PTHR10920:SF13">
    <property type="entry name" value="PRE-RRNA 2'-O-RIBOSE RNA METHYLTRANSFERASE FTSJ3"/>
    <property type="match status" value="1"/>
</dbReference>
<feature type="compositionally biased region" description="Basic residues" evidence="9">
    <location>
        <begin position="830"/>
        <end position="844"/>
    </location>
</feature>
<feature type="compositionally biased region" description="Basic and acidic residues" evidence="9">
    <location>
        <begin position="529"/>
        <end position="540"/>
    </location>
</feature>
<dbReference type="GO" id="GO:0030687">
    <property type="term" value="C:preribosome, large subunit precursor"/>
    <property type="evidence" value="ECO:0007669"/>
    <property type="project" value="TreeGrafter"/>
</dbReference>
<protein>
    <submittedName>
        <fullName evidence="13">Uncharacterized protein</fullName>
    </submittedName>
</protein>
<dbReference type="HAMAP" id="MF_01547">
    <property type="entry name" value="RNA_methyltr_E"/>
    <property type="match status" value="1"/>
</dbReference>
<feature type="compositionally biased region" description="Basic and acidic residues" evidence="9">
    <location>
        <begin position="845"/>
        <end position="857"/>
    </location>
</feature>
<feature type="compositionally biased region" description="Acidic residues" evidence="9">
    <location>
        <begin position="440"/>
        <end position="451"/>
    </location>
</feature>
<keyword evidence="14" id="KW-1185">Reference proteome</keyword>
<comment type="caution">
    <text evidence="13">The sequence shown here is derived from an EMBL/GenBank/DDBJ whole genome shotgun (WGS) entry which is preliminary data.</text>
</comment>
<feature type="region of interest" description="Disordered" evidence="9">
    <location>
        <begin position="830"/>
        <end position="869"/>
    </location>
</feature>
<feature type="domain" description="DUF3381" evidence="12">
    <location>
        <begin position="241"/>
        <end position="392"/>
    </location>
</feature>
<feature type="compositionally biased region" description="Basic residues" evidence="9">
    <location>
        <begin position="858"/>
        <end position="869"/>
    </location>
</feature>
<feature type="binding site" evidence="8">
    <location>
        <position position="59"/>
    </location>
    <ligand>
        <name>S-adenosyl-L-methionine</name>
        <dbReference type="ChEBI" id="CHEBI:59789"/>
    </ligand>
</feature>
<dbReference type="InterPro" id="IPR015507">
    <property type="entry name" value="rRNA-MeTfrase_E"/>
</dbReference>
<evidence type="ECO:0000256" key="7">
    <source>
        <dbReference type="ARBA" id="ARBA00023242"/>
    </source>
</evidence>
<evidence type="ECO:0000256" key="9">
    <source>
        <dbReference type="SAM" id="MobiDB-lite"/>
    </source>
</evidence>
<evidence type="ECO:0000313" key="13">
    <source>
        <dbReference type="EMBL" id="PAV22204.1"/>
    </source>
</evidence>
<gene>
    <name evidence="13" type="ORF">PNOK_0216100</name>
</gene>
<evidence type="ECO:0000256" key="4">
    <source>
        <dbReference type="ARBA" id="ARBA00022603"/>
    </source>
</evidence>
<dbReference type="Proteomes" id="UP000217199">
    <property type="component" value="Unassembled WGS sequence"/>
</dbReference>
<evidence type="ECO:0000256" key="3">
    <source>
        <dbReference type="ARBA" id="ARBA00022552"/>
    </source>
</evidence>
<keyword evidence="3 8" id="KW-0698">rRNA processing</keyword>
<keyword evidence="6 8" id="KW-0949">S-adenosyl-L-methionine</keyword>
<dbReference type="GO" id="GO:0008650">
    <property type="term" value="F:rRNA (uridine-2'-O-)-methyltransferase activity"/>
    <property type="evidence" value="ECO:0007669"/>
    <property type="project" value="TreeGrafter"/>
</dbReference>
<feature type="compositionally biased region" description="Basic residues" evidence="9">
    <location>
        <begin position="560"/>
        <end position="569"/>
    </location>
</feature>
<dbReference type="AlphaFoldDB" id="A0A286URQ3"/>
<dbReference type="InterPro" id="IPR002877">
    <property type="entry name" value="RNA_MeTrfase_FtsJ_dom"/>
</dbReference>
<dbReference type="HAMAP" id="MF_03163">
    <property type="entry name" value="RNA_methyltr_E_SPB1"/>
    <property type="match status" value="1"/>
</dbReference>
<dbReference type="Gene3D" id="3.40.50.150">
    <property type="entry name" value="Vaccinia Virus protein VP39"/>
    <property type="match status" value="1"/>
</dbReference>
<dbReference type="InParanoid" id="A0A286URQ3"/>
<feature type="region of interest" description="Disordered" evidence="9">
    <location>
        <begin position="775"/>
        <end position="800"/>
    </location>
</feature>
<evidence type="ECO:0000313" key="14">
    <source>
        <dbReference type="Proteomes" id="UP000217199"/>
    </source>
</evidence>
<dbReference type="Pfam" id="PF07780">
    <property type="entry name" value="Spb1_C"/>
    <property type="match status" value="1"/>
</dbReference>
<feature type="active site" description="Proton acceptor" evidence="8">
    <location>
        <position position="158"/>
    </location>
</feature>
<feature type="binding site" evidence="8">
    <location>
        <position position="57"/>
    </location>
    <ligand>
        <name>S-adenosyl-L-methionine</name>
        <dbReference type="ChEBI" id="CHEBI:59789"/>
    </ligand>
</feature>
<keyword evidence="2 8" id="KW-0690">Ribosome biogenesis</keyword>
<reference evidence="13 14" key="1">
    <citation type="journal article" date="2017" name="Mol. Ecol.">
        <title>Comparative and population genomic landscape of Phellinus noxius: A hypervariable fungus causing root rot in trees.</title>
        <authorList>
            <person name="Chung C.L."/>
            <person name="Lee T.J."/>
            <person name="Akiba M."/>
            <person name="Lee H.H."/>
            <person name="Kuo T.H."/>
            <person name="Liu D."/>
            <person name="Ke H.M."/>
            <person name="Yokoi T."/>
            <person name="Roa M.B."/>
            <person name="Lu M.J."/>
            <person name="Chang Y.Y."/>
            <person name="Ann P.J."/>
            <person name="Tsai J.N."/>
            <person name="Chen C.Y."/>
            <person name="Tzean S.S."/>
            <person name="Ota Y."/>
            <person name="Hattori T."/>
            <person name="Sahashi N."/>
            <person name="Liou R.F."/>
            <person name="Kikuchi T."/>
            <person name="Tsai I.J."/>
        </authorList>
    </citation>
    <scope>NUCLEOTIDE SEQUENCE [LARGE SCALE GENOMIC DNA]</scope>
    <source>
        <strain evidence="13 14">FFPRI411160</strain>
    </source>
</reference>